<evidence type="ECO:0000313" key="5">
    <source>
        <dbReference type="Ensembl" id="ENSAMXP00000031088.1"/>
    </source>
</evidence>
<dbReference type="Bgee" id="ENSAMXG00000034823">
    <property type="expression patterns" value="Expressed in testis and 5 other cell types or tissues"/>
</dbReference>
<dbReference type="Gene3D" id="2.60.40.10">
    <property type="entry name" value="Immunoglobulins"/>
    <property type="match status" value="1"/>
</dbReference>
<organism evidence="5 6">
    <name type="scientific">Astyanax mexicanus</name>
    <name type="common">Blind cave fish</name>
    <name type="synonym">Astyanax fasciatus mexicanus</name>
    <dbReference type="NCBI Taxonomy" id="7994"/>
    <lineage>
        <taxon>Eukaryota</taxon>
        <taxon>Metazoa</taxon>
        <taxon>Chordata</taxon>
        <taxon>Craniata</taxon>
        <taxon>Vertebrata</taxon>
        <taxon>Euteleostomi</taxon>
        <taxon>Actinopterygii</taxon>
        <taxon>Neopterygii</taxon>
        <taxon>Teleostei</taxon>
        <taxon>Ostariophysi</taxon>
        <taxon>Characiformes</taxon>
        <taxon>Characoidei</taxon>
        <taxon>Acestrorhamphidae</taxon>
        <taxon>Acestrorhamphinae</taxon>
        <taxon>Astyanax</taxon>
    </lineage>
</organism>
<keyword evidence="2" id="KW-0472">Membrane</keyword>
<name>A0A3B1IMC2_ASTMX</name>
<feature type="region of interest" description="Disordered" evidence="1">
    <location>
        <begin position="180"/>
        <end position="209"/>
    </location>
</feature>
<dbReference type="Ensembl" id="ENSAMXT00000052888.1">
    <property type="protein sequence ID" value="ENSAMXP00000031088.1"/>
    <property type="gene ID" value="ENSAMXG00000034823.1"/>
</dbReference>
<evidence type="ECO:0000259" key="4">
    <source>
        <dbReference type="SMART" id="SM00409"/>
    </source>
</evidence>
<reference evidence="5" key="4">
    <citation type="submission" date="2025-09" db="UniProtKB">
        <authorList>
            <consortium name="Ensembl"/>
        </authorList>
    </citation>
    <scope>IDENTIFICATION</scope>
</reference>
<reference evidence="6" key="2">
    <citation type="journal article" date="2014" name="Nat. Commun.">
        <title>The cavefish genome reveals candidate genes for eye loss.</title>
        <authorList>
            <person name="McGaugh S.E."/>
            <person name="Gross J.B."/>
            <person name="Aken B."/>
            <person name="Blin M."/>
            <person name="Borowsky R."/>
            <person name="Chalopin D."/>
            <person name="Hinaux H."/>
            <person name="Jeffery W.R."/>
            <person name="Keene A."/>
            <person name="Ma L."/>
            <person name="Minx P."/>
            <person name="Murphy D."/>
            <person name="O'Quin K.E."/>
            <person name="Retaux S."/>
            <person name="Rohner N."/>
            <person name="Searle S.M."/>
            <person name="Stahl B.A."/>
            <person name="Tabin C."/>
            <person name="Volff J.N."/>
            <person name="Yoshizawa M."/>
            <person name="Warren W.C."/>
        </authorList>
    </citation>
    <scope>NUCLEOTIDE SEQUENCE [LARGE SCALE GENOMIC DNA]</scope>
    <source>
        <strain evidence="6">female</strain>
    </source>
</reference>
<dbReference type="InterPro" id="IPR003599">
    <property type="entry name" value="Ig_sub"/>
</dbReference>
<evidence type="ECO:0000256" key="2">
    <source>
        <dbReference type="SAM" id="Phobius"/>
    </source>
</evidence>
<feature type="transmembrane region" description="Helical" evidence="2">
    <location>
        <begin position="153"/>
        <end position="174"/>
    </location>
</feature>
<reference evidence="5" key="3">
    <citation type="submission" date="2025-08" db="UniProtKB">
        <authorList>
            <consortium name="Ensembl"/>
        </authorList>
    </citation>
    <scope>IDENTIFICATION</scope>
</reference>
<dbReference type="CDD" id="cd00099">
    <property type="entry name" value="IgV"/>
    <property type="match status" value="1"/>
</dbReference>
<feature type="domain" description="Immunoglobulin" evidence="4">
    <location>
        <begin position="20"/>
        <end position="119"/>
    </location>
</feature>
<accession>A0A3B1IMC2</accession>
<dbReference type="InterPro" id="IPR013106">
    <property type="entry name" value="Ig_V-set"/>
</dbReference>
<reference evidence="6" key="1">
    <citation type="submission" date="2013-03" db="EMBL/GenBank/DDBJ databases">
        <authorList>
            <person name="Jeffery W."/>
            <person name="Warren W."/>
            <person name="Wilson R.K."/>
        </authorList>
    </citation>
    <scope>NUCLEOTIDE SEQUENCE</scope>
    <source>
        <strain evidence="6">female</strain>
    </source>
</reference>
<dbReference type="SUPFAM" id="SSF48726">
    <property type="entry name" value="Immunoglobulin"/>
    <property type="match status" value="1"/>
</dbReference>
<keyword evidence="6" id="KW-1185">Reference proteome</keyword>
<evidence type="ECO:0000256" key="3">
    <source>
        <dbReference type="SAM" id="SignalP"/>
    </source>
</evidence>
<feature type="chain" id="PRO_5017388722" evidence="3">
    <location>
        <begin position="20"/>
        <end position="237"/>
    </location>
</feature>
<proteinExistence type="predicted"/>
<dbReference type="GeneTree" id="ENSGT01120000276277"/>
<evidence type="ECO:0000313" key="6">
    <source>
        <dbReference type="Proteomes" id="UP000018467"/>
    </source>
</evidence>
<dbReference type="InterPro" id="IPR013783">
    <property type="entry name" value="Ig-like_fold"/>
</dbReference>
<keyword evidence="2" id="KW-1133">Transmembrane helix</keyword>
<feature type="signal peptide" evidence="3">
    <location>
        <begin position="1"/>
        <end position="19"/>
    </location>
</feature>
<dbReference type="SMART" id="SM00409">
    <property type="entry name" value="IG"/>
    <property type="match status" value="1"/>
</dbReference>
<evidence type="ECO:0000256" key="1">
    <source>
        <dbReference type="SAM" id="MobiDB-lite"/>
    </source>
</evidence>
<keyword evidence="2" id="KW-0812">Transmembrane</keyword>
<dbReference type="Pfam" id="PF07686">
    <property type="entry name" value="V-set"/>
    <property type="match status" value="1"/>
</dbReference>
<dbReference type="InParanoid" id="A0A3B1IMC2"/>
<keyword evidence="3" id="KW-0732">Signal</keyword>
<dbReference type="InterPro" id="IPR036179">
    <property type="entry name" value="Ig-like_dom_sf"/>
</dbReference>
<sequence>MKIVQIYFCLLLCCGAADGFSDLLVDLGQSVTIDCEISVKNVYWFLMKRSHSIVFILRSFSGMSTDALYGDQAFRERFSLKHNGSLFIQNITVNELGIYYCMNPESSQKISNGTRLYNTLHADNHSNLMKDLEGNQINDKLDDNLKNPTHLQILLIVSAMLNFILVIAVTGITVQYCKRTQKPQPQPPDSTARSSPHHQEASGAQYEEIELPSNNMRLIQVNSTYALLQKPKPQRGA</sequence>
<protein>
    <submittedName>
        <fullName evidence="5">Uncharacterized LOC103045502</fullName>
    </submittedName>
</protein>
<dbReference type="AlphaFoldDB" id="A0A3B1IMC2"/>
<dbReference type="Proteomes" id="UP000018467">
    <property type="component" value="Unassembled WGS sequence"/>
</dbReference>